<protein>
    <submittedName>
        <fullName evidence="2">Uncharacterized protein</fullName>
    </submittedName>
</protein>
<dbReference type="RefSeq" id="WP_073094087.1">
    <property type="nucleotide sequence ID" value="NZ_FRCY01000004.1"/>
</dbReference>
<evidence type="ECO:0000313" key="3">
    <source>
        <dbReference type="Proteomes" id="UP000184513"/>
    </source>
</evidence>
<gene>
    <name evidence="2" type="ORF">SAMN04488057_104321</name>
</gene>
<organism evidence="2 3">
    <name type="scientific">Cyclobacterium lianum</name>
    <dbReference type="NCBI Taxonomy" id="388280"/>
    <lineage>
        <taxon>Bacteria</taxon>
        <taxon>Pseudomonadati</taxon>
        <taxon>Bacteroidota</taxon>
        <taxon>Cytophagia</taxon>
        <taxon>Cytophagales</taxon>
        <taxon>Cyclobacteriaceae</taxon>
        <taxon>Cyclobacterium</taxon>
    </lineage>
</organism>
<accession>A0A1M7MIJ0</accession>
<dbReference type="Proteomes" id="UP000184513">
    <property type="component" value="Unassembled WGS sequence"/>
</dbReference>
<proteinExistence type="predicted"/>
<name>A0A1M7MIJ0_9BACT</name>
<dbReference type="OrthoDB" id="975119at2"/>
<evidence type="ECO:0000313" key="2">
    <source>
        <dbReference type="EMBL" id="SHM90755.1"/>
    </source>
</evidence>
<feature type="compositionally biased region" description="Basic and acidic residues" evidence="1">
    <location>
        <begin position="130"/>
        <end position="149"/>
    </location>
</feature>
<dbReference type="STRING" id="388280.SAMN04488057_104321"/>
<feature type="region of interest" description="Disordered" evidence="1">
    <location>
        <begin position="104"/>
        <end position="156"/>
    </location>
</feature>
<evidence type="ECO:0000256" key="1">
    <source>
        <dbReference type="SAM" id="MobiDB-lite"/>
    </source>
</evidence>
<reference evidence="2 3" key="1">
    <citation type="submission" date="2016-11" db="EMBL/GenBank/DDBJ databases">
        <authorList>
            <person name="Jaros S."/>
            <person name="Januszkiewicz K."/>
            <person name="Wedrychowicz H."/>
        </authorList>
    </citation>
    <scope>NUCLEOTIDE SEQUENCE [LARGE SCALE GENOMIC DNA]</scope>
    <source>
        <strain evidence="2 3">CGMCC 1.6102</strain>
    </source>
</reference>
<keyword evidence="3" id="KW-1185">Reference proteome</keyword>
<sequence>MTASDKKEIMILLIDCLKVISKLLKCQRMEEQNDINHKERLKQSGFITKEEHRGKGGVEIWLNPVILGMAKLSTNCGDNVVKIGDVASLSYEKAKNFHPLVHEQQEQLNNNSKVDKSGTQKSGVPYGHRNGLDKSEATGTQHEQDKNTEENANPAS</sequence>
<dbReference type="EMBL" id="FRCY01000004">
    <property type="protein sequence ID" value="SHM90755.1"/>
    <property type="molecule type" value="Genomic_DNA"/>
</dbReference>
<dbReference type="AlphaFoldDB" id="A0A1M7MIJ0"/>